<dbReference type="OrthoDB" id="342564at2759"/>
<evidence type="ECO:0000313" key="2">
    <source>
        <dbReference type="Proteomes" id="UP000236928"/>
    </source>
</evidence>
<dbReference type="VEuPathDB" id="CryptoDB:CmeUKMEL1_05810"/>
<organism evidence="1 2">
    <name type="scientific">Cryptosporidium meleagridis</name>
    <dbReference type="NCBI Taxonomy" id="93969"/>
    <lineage>
        <taxon>Eukaryota</taxon>
        <taxon>Sar</taxon>
        <taxon>Alveolata</taxon>
        <taxon>Apicomplexa</taxon>
        <taxon>Conoidasida</taxon>
        <taxon>Coccidia</taxon>
        <taxon>Eucoccidiorida</taxon>
        <taxon>Eimeriorina</taxon>
        <taxon>Cryptosporidiidae</taxon>
        <taxon>Cryptosporidium</taxon>
    </lineage>
</organism>
<dbReference type="Proteomes" id="UP000236928">
    <property type="component" value="Unassembled WGS sequence"/>
</dbReference>
<reference evidence="1 2" key="1">
    <citation type="submission" date="2014-04" db="EMBL/GenBank/DDBJ databases">
        <title>Comparative Genomics of Cryptosporidium Species.</title>
        <authorList>
            <person name="Silva J.C."/>
            <person name="Su Q."/>
            <person name="Chalmers R."/>
            <person name="Chibucos M.C."/>
            <person name="Elwin K."/>
            <person name="Godinez A."/>
            <person name="Guo F."/>
            <person name="Huynh K."/>
            <person name="Orvis J."/>
            <person name="Ott S."/>
            <person name="Sadzewicz L."/>
            <person name="Sengamalay N."/>
            <person name="Shetty A."/>
            <person name="Sun M."/>
            <person name="Tallon L."/>
            <person name="Xiao L."/>
            <person name="Zhang H."/>
            <person name="Fraser C.M."/>
            <person name="Zhu G."/>
            <person name="Kissinger J."/>
            <person name="Widmer G."/>
        </authorList>
    </citation>
    <scope>NUCLEOTIDE SEQUENCE [LARGE SCALE GENOMIC DNA]</scope>
    <source>
        <strain evidence="1 2">UKMEL1</strain>
    </source>
</reference>
<dbReference type="AlphaFoldDB" id="A0A2P4YZC0"/>
<keyword evidence="2" id="KW-1185">Reference proteome</keyword>
<protein>
    <submittedName>
        <fullName evidence="1">Uncharacterized protein</fullName>
    </submittedName>
</protein>
<name>A0A2P4YZC0_9CRYT</name>
<accession>A0A2P4YZC0</accession>
<sequence length="365" mass="42153">MEYFDDDIISNMNRMEINKRQNIFDDLLGGDDEIEQLNEEEDIFLVDDKRTSNSELLFNKSYNKERNPFEDENREDEVIFGIEIKGEDRIGDEVDIVRSDQKKMSNASAMVGGIDFHEFNNNLIRSEFNDDFDMDSEFESNEDIFSLSKLNRNTKSGEDGKDEGERRMGLVQDEKDILLQTEAYSKEEIDPEQVIETKKNSISEELFRIQEEKQFNEGNFNIENETLGDEELQFENPPPNNYGNASPYIQKNKNLNELSCNKKNGLVPPEKSERKKSDTNVSVHNLLCESKEETNSTFDKNNSETCVGSNKIRMNDNLQSSLEDINWNLVSKIIENFEKQTGNSASNQKLFKSIIFKLANNNGNN</sequence>
<proteinExistence type="predicted"/>
<evidence type="ECO:0000313" key="1">
    <source>
        <dbReference type="EMBL" id="POM83121.1"/>
    </source>
</evidence>
<dbReference type="EMBL" id="JIBK01000010">
    <property type="protein sequence ID" value="POM83121.1"/>
    <property type="molecule type" value="Genomic_DNA"/>
</dbReference>
<gene>
    <name evidence="1" type="ORF">CmeUKMEL1_05810</name>
</gene>
<comment type="caution">
    <text evidence="1">The sequence shown here is derived from an EMBL/GenBank/DDBJ whole genome shotgun (WGS) entry which is preliminary data.</text>
</comment>